<evidence type="ECO:0000313" key="4">
    <source>
        <dbReference type="Proteomes" id="UP000007796"/>
    </source>
</evidence>
<proteinExistence type="predicted"/>
<dbReference type="PANTHER" id="PTHR31956:SF1">
    <property type="entry name" value="NON-SPECIFIC PHOSPHOLIPASE C1"/>
    <property type="match status" value="1"/>
</dbReference>
<gene>
    <name evidence="3" type="ORF">CMQ_2236</name>
</gene>
<feature type="signal peptide" evidence="2">
    <location>
        <begin position="1"/>
        <end position="19"/>
    </location>
</feature>
<dbReference type="PANTHER" id="PTHR31956">
    <property type="entry name" value="NON-SPECIFIC PHOSPHOLIPASE C4-RELATED"/>
    <property type="match status" value="1"/>
</dbReference>
<dbReference type="Gene3D" id="3.40.720.10">
    <property type="entry name" value="Alkaline Phosphatase, subunit A"/>
    <property type="match status" value="2"/>
</dbReference>
<keyword evidence="4" id="KW-1185">Reference proteome</keyword>
<dbReference type="EMBL" id="GL629782">
    <property type="protein sequence ID" value="EFX02187.1"/>
    <property type="molecule type" value="Genomic_DNA"/>
</dbReference>
<dbReference type="SUPFAM" id="SSF50405">
    <property type="entry name" value="Actin-crosslinking proteins"/>
    <property type="match status" value="1"/>
</dbReference>
<dbReference type="Pfam" id="PF04185">
    <property type="entry name" value="Phosphoesterase"/>
    <property type="match status" value="1"/>
</dbReference>
<name>F0XJW4_GROCL</name>
<dbReference type="GeneID" id="25975203"/>
<dbReference type="RefSeq" id="XP_014171669.1">
    <property type="nucleotide sequence ID" value="XM_014316194.1"/>
</dbReference>
<dbReference type="eggNOG" id="ENOG502QPJ0">
    <property type="taxonomic scope" value="Eukaryota"/>
</dbReference>
<feature type="chain" id="PRO_5003260087" evidence="2">
    <location>
        <begin position="20"/>
        <end position="634"/>
    </location>
</feature>
<dbReference type="GO" id="GO:0042578">
    <property type="term" value="F:phosphoric ester hydrolase activity"/>
    <property type="evidence" value="ECO:0007669"/>
    <property type="project" value="UniProtKB-ARBA"/>
</dbReference>
<dbReference type="HOGENOM" id="CLU_008770_3_0_1"/>
<evidence type="ECO:0000313" key="3">
    <source>
        <dbReference type="EMBL" id="EFX02187.1"/>
    </source>
</evidence>
<accession>F0XJW4</accession>
<keyword evidence="2" id="KW-0732">Signal</keyword>
<dbReference type="Proteomes" id="UP000007796">
    <property type="component" value="Unassembled WGS sequence"/>
</dbReference>
<keyword evidence="1" id="KW-0378">Hydrolase</keyword>
<dbReference type="OrthoDB" id="5135119at2759"/>
<evidence type="ECO:0000256" key="1">
    <source>
        <dbReference type="ARBA" id="ARBA00022801"/>
    </source>
</evidence>
<dbReference type="STRING" id="655863.F0XJW4"/>
<reference evidence="3 4" key="1">
    <citation type="journal article" date="2011" name="Proc. Natl. Acad. Sci. U.S.A.">
        <title>Genome and transcriptome analyses of the mountain pine beetle-fungal symbiont Grosmannia clavigera, a lodgepole pine pathogen.</title>
        <authorList>
            <person name="DiGuistini S."/>
            <person name="Wang Y."/>
            <person name="Liao N.Y."/>
            <person name="Taylor G."/>
            <person name="Tanguay P."/>
            <person name="Feau N."/>
            <person name="Henrissat B."/>
            <person name="Chan S.K."/>
            <person name="Hesse-Orce U."/>
            <person name="Alamouti S.M."/>
            <person name="Tsui C.K.M."/>
            <person name="Docking R.T."/>
            <person name="Levasseur A."/>
            <person name="Haridas S."/>
            <person name="Robertson G."/>
            <person name="Birol I."/>
            <person name="Holt R.A."/>
            <person name="Marra M.A."/>
            <person name="Hamelin R.C."/>
            <person name="Hirst M."/>
            <person name="Jones S.J.M."/>
            <person name="Bohlmann J."/>
            <person name="Breuil C."/>
        </authorList>
    </citation>
    <scope>NUCLEOTIDE SEQUENCE [LARGE SCALE GENOMIC DNA]</scope>
    <source>
        <strain evidence="4">kw1407 / UAMH 11150</strain>
    </source>
</reference>
<evidence type="ECO:0000256" key="2">
    <source>
        <dbReference type="SAM" id="SignalP"/>
    </source>
</evidence>
<protein>
    <submittedName>
        <fullName evidence="3">Non-hemolytic phospholipase c</fullName>
    </submittedName>
</protein>
<dbReference type="CDD" id="cd16014">
    <property type="entry name" value="PLC"/>
    <property type="match status" value="1"/>
</dbReference>
<dbReference type="InParanoid" id="F0XJW4"/>
<dbReference type="InterPro" id="IPR007312">
    <property type="entry name" value="Phosphoesterase"/>
</dbReference>
<dbReference type="InterPro" id="IPR017850">
    <property type="entry name" value="Alkaline_phosphatase_core_sf"/>
</dbReference>
<sequence>MSRFTLTALLALAAGSVNAASSLADIKHVIMIMMENRSLQHYFGTMAGVRGFADPNVQVSPNTNKSVWYQPVDNLTTEADYLLPYWLNYENTEESYNKSQCLCSGANNWIPTHHAMNSGANDQWAVIDDPQSWGYFKRQDIAYHFSLAESYTLADMYHAAVMTNTDPNRWYWQSGTINVPGGKTPLGSGGVILDDNQSNGCVDTDLDCLPLQWPAFAQYLDEAGVDWRSYQQSYNWATNNGLFYFEAFQKAEKNSSLYQRGLAFDGDNSLDAFKKAAANGTLPEVSWCFPPGNLQEHPPFTPQDGAWWINEIVNASIHGANYNETVILLNWDEAGGWGDAVMPVIPPNGTAGEWFEDPYGELGYTWSGPGVRVPLIMISPYTRGGHVFTERGDHASILLFLEKYLAARGYDNITAEAQMSDWRREHESDLVNAFDFKNPDFSIPKLPIPQTPIQDSSGNHIGLYKGYCSAHFGTSCSGSKYYAPYPYGNQTEEEALYFEDGYKGVRGYLTEGRYLVFESNGYALSTNGSSKALTATKASAKHEDIQQRWVLHALETEGTSFYITSAANGYYISQQSALSKLESAAETYNITYMGNSLYRLQEESGKYLNINANGKLSFDSTPTGYNAYSVTYHN</sequence>
<dbReference type="InterPro" id="IPR008999">
    <property type="entry name" value="Actin-crosslinking"/>
</dbReference>
<dbReference type="AlphaFoldDB" id="F0XJW4"/>
<organism evidence="4">
    <name type="scientific">Grosmannia clavigera (strain kw1407 / UAMH 11150)</name>
    <name type="common">Blue stain fungus</name>
    <name type="synonym">Graphiocladiella clavigera</name>
    <dbReference type="NCBI Taxonomy" id="655863"/>
    <lineage>
        <taxon>Eukaryota</taxon>
        <taxon>Fungi</taxon>
        <taxon>Dikarya</taxon>
        <taxon>Ascomycota</taxon>
        <taxon>Pezizomycotina</taxon>
        <taxon>Sordariomycetes</taxon>
        <taxon>Sordariomycetidae</taxon>
        <taxon>Ophiostomatales</taxon>
        <taxon>Ophiostomataceae</taxon>
        <taxon>Leptographium</taxon>
    </lineage>
</organism>